<dbReference type="EMBL" id="JADOUF010000001">
    <property type="protein sequence ID" value="MBG6140459.1"/>
    <property type="molecule type" value="Genomic_DNA"/>
</dbReference>
<reference evidence="2" key="1">
    <citation type="submission" date="2020-11" db="EMBL/GenBank/DDBJ databases">
        <title>Sequencing the genomes of 1000 actinobacteria strains.</title>
        <authorList>
            <person name="Klenk H.-P."/>
        </authorList>
    </citation>
    <scope>NUCLEOTIDE SEQUENCE</scope>
    <source>
        <strain evidence="2">DSM 45356</strain>
    </source>
</reference>
<feature type="domain" description="N-acetyltransferase" evidence="1">
    <location>
        <begin position="17"/>
        <end position="195"/>
    </location>
</feature>
<dbReference type="InterPro" id="IPR016181">
    <property type="entry name" value="Acyl_CoA_acyltransferase"/>
</dbReference>
<organism evidence="2 3">
    <name type="scientific">Longispora fulva</name>
    <dbReference type="NCBI Taxonomy" id="619741"/>
    <lineage>
        <taxon>Bacteria</taxon>
        <taxon>Bacillati</taxon>
        <taxon>Actinomycetota</taxon>
        <taxon>Actinomycetes</taxon>
        <taxon>Micromonosporales</taxon>
        <taxon>Micromonosporaceae</taxon>
        <taxon>Longispora</taxon>
    </lineage>
</organism>
<dbReference type="GO" id="GO:0016747">
    <property type="term" value="F:acyltransferase activity, transferring groups other than amino-acyl groups"/>
    <property type="evidence" value="ECO:0007669"/>
    <property type="project" value="InterPro"/>
</dbReference>
<dbReference type="PANTHER" id="PTHR43617:SF38">
    <property type="entry name" value="N-ACETYLTRANSFERASE DOMAIN-CONTAINING PROTEIN"/>
    <property type="match status" value="1"/>
</dbReference>
<comment type="caution">
    <text evidence="2">The sequence shown here is derived from an EMBL/GenBank/DDBJ whole genome shotgun (WGS) entry which is preliminary data.</text>
</comment>
<dbReference type="Gene3D" id="3.40.630.30">
    <property type="match status" value="2"/>
</dbReference>
<gene>
    <name evidence="2" type="ORF">IW245_006653</name>
</gene>
<proteinExistence type="predicted"/>
<protein>
    <submittedName>
        <fullName evidence="2">GNAT superfamily N-acetyltransferase</fullName>
    </submittedName>
</protein>
<accession>A0A8J7GWX8</accession>
<dbReference type="AlphaFoldDB" id="A0A8J7GWX8"/>
<dbReference type="Pfam" id="PF00583">
    <property type="entry name" value="Acetyltransf_1"/>
    <property type="match status" value="2"/>
</dbReference>
<evidence type="ECO:0000313" key="2">
    <source>
        <dbReference type="EMBL" id="MBG6140459.1"/>
    </source>
</evidence>
<dbReference type="SUPFAM" id="SSF55729">
    <property type="entry name" value="Acyl-CoA N-acyltransferases (Nat)"/>
    <property type="match status" value="2"/>
</dbReference>
<evidence type="ECO:0000313" key="3">
    <source>
        <dbReference type="Proteomes" id="UP000622552"/>
    </source>
</evidence>
<dbReference type="RefSeq" id="WP_197006997.1">
    <property type="nucleotide sequence ID" value="NZ_BONS01000005.1"/>
</dbReference>
<sequence>MADPSLTLARYAAEDALNLRDVLEDMYEATHLDVADNPFYSREQFWRRLVDWYAPAPGFALVVASLDGEPVGFAFGCTRPADRAAGLWEQVSASEADIEIPASPQPVFVFNELAVRPTAQRHGVGRALHDELLRDRPELIATLTVRPNNPARGFYGHWGWAKVAEVVNTGFPVFEQLVLDLHHRPEPARLELDLRRYGAAGALALREEILNVYVTSHADMQHDPWFGPEAFWDRLETLYAPGRDFELVAGWRDGTLVGYAFGSPRDRDLADLWAEIRDANLPVEFPASHGPVYIFREFAVHPDHQKRGYGKQIHDELLRTRPEAAANLLVRPDNPARAAYTRWGWLQFGTKQPFSDSPVMDNMVKPLP</sequence>
<dbReference type="InterPro" id="IPR000182">
    <property type="entry name" value="GNAT_dom"/>
</dbReference>
<evidence type="ECO:0000259" key="1">
    <source>
        <dbReference type="PROSITE" id="PS51186"/>
    </source>
</evidence>
<dbReference type="PANTHER" id="PTHR43617">
    <property type="entry name" value="L-AMINO ACID N-ACETYLTRANSFERASE"/>
    <property type="match status" value="1"/>
</dbReference>
<dbReference type="CDD" id="cd04301">
    <property type="entry name" value="NAT_SF"/>
    <property type="match status" value="2"/>
</dbReference>
<name>A0A8J7GWX8_9ACTN</name>
<dbReference type="InterPro" id="IPR050276">
    <property type="entry name" value="MshD_Acetyltransferase"/>
</dbReference>
<feature type="domain" description="N-acetyltransferase" evidence="1">
    <location>
        <begin position="203"/>
        <end position="368"/>
    </location>
</feature>
<dbReference type="Proteomes" id="UP000622552">
    <property type="component" value="Unassembled WGS sequence"/>
</dbReference>
<keyword evidence="3" id="KW-1185">Reference proteome</keyword>
<dbReference type="PROSITE" id="PS51186">
    <property type="entry name" value="GNAT"/>
    <property type="match status" value="2"/>
</dbReference>